<evidence type="ECO:0000256" key="1">
    <source>
        <dbReference type="SAM" id="MobiDB-lite"/>
    </source>
</evidence>
<organism evidence="3 4">
    <name type="scientific">Mycena albidolilacea</name>
    <dbReference type="NCBI Taxonomy" id="1033008"/>
    <lineage>
        <taxon>Eukaryota</taxon>
        <taxon>Fungi</taxon>
        <taxon>Dikarya</taxon>
        <taxon>Basidiomycota</taxon>
        <taxon>Agaricomycotina</taxon>
        <taxon>Agaricomycetes</taxon>
        <taxon>Agaricomycetidae</taxon>
        <taxon>Agaricales</taxon>
        <taxon>Marasmiineae</taxon>
        <taxon>Mycenaceae</taxon>
        <taxon>Mycena</taxon>
    </lineage>
</organism>
<evidence type="ECO:0000313" key="3">
    <source>
        <dbReference type="EMBL" id="KAJ7312597.1"/>
    </source>
</evidence>
<name>A0AAD6Z8X0_9AGAR</name>
<evidence type="ECO:0000256" key="2">
    <source>
        <dbReference type="SAM" id="Phobius"/>
    </source>
</evidence>
<protein>
    <submittedName>
        <fullName evidence="3">Uncharacterized protein</fullName>
    </submittedName>
</protein>
<feature type="compositionally biased region" description="Basic residues" evidence="1">
    <location>
        <begin position="1"/>
        <end position="10"/>
    </location>
</feature>
<dbReference type="AlphaFoldDB" id="A0AAD6Z8X0"/>
<dbReference type="Proteomes" id="UP001218218">
    <property type="component" value="Unassembled WGS sequence"/>
</dbReference>
<feature type="transmembrane region" description="Helical" evidence="2">
    <location>
        <begin position="267"/>
        <end position="287"/>
    </location>
</feature>
<keyword evidence="4" id="KW-1185">Reference proteome</keyword>
<accession>A0AAD6Z8X0</accession>
<comment type="caution">
    <text evidence="3">The sequence shown here is derived from an EMBL/GenBank/DDBJ whole genome shotgun (WGS) entry which is preliminary data.</text>
</comment>
<reference evidence="3" key="1">
    <citation type="submission" date="2023-03" db="EMBL/GenBank/DDBJ databases">
        <title>Massive genome expansion in bonnet fungi (Mycena s.s.) driven by repeated elements and novel gene families across ecological guilds.</title>
        <authorList>
            <consortium name="Lawrence Berkeley National Laboratory"/>
            <person name="Harder C.B."/>
            <person name="Miyauchi S."/>
            <person name="Viragh M."/>
            <person name="Kuo A."/>
            <person name="Thoen E."/>
            <person name="Andreopoulos B."/>
            <person name="Lu D."/>
            <person name="Skrede I."/>
            <person name="Drula E."/>
            <person name="Henrissat B."/>
            <person name="Morin E."/>
            <person name="Kohler A."/>
            <person name="Barry K."/>
            <person name="LaButti K."/>
            <person name="Morin E."/>
            <person name="Salamov A."/>
            <person name="Lipzen A."/>
            <person name="Mereny Z."/>
            <person name="Hegedus B."/>
            <person name="Baldrian P."/>
            <person name="Stursova M."/>
            <person name="Weitz H."/>
            <person name="Taylor A."/>
            <person name="Grigoriev I.V."/>
            <person name="Nagy L.G."/>
            <person name="Martin F."/>
            <person name="Kauserud H."/>
        </authorList>
    </citation>
    <scope>NUCLEOTIDE SEQUENCE</scope>
    <source>
        <strain evidence="3">CBHHK002</strain>
    </source>
</reference>
<keyword evidence="2" id="KW-0812">Transmembrane</keyword>
<keyword evidence="2" id="KW-0472">Membrane</keyword>
<feature type="region of interest" description="Disordered" evidence="1">
    <location>
        <begin position="1"/>
        <end position="33"/>
    </location>
</feature>
<evidence type="ECO:0000313" key="4">
    <source>
        <dbReference type="Proteomes" id="UP001218218"/>
    </source>
</evidence>
<proteinExistence type="predicted"/>
<sequence length="289" mass="32231">MDTTRLRRRPLPTSACRDMPNQARDRNVQPGPAWIKPLTHARGASRSLTAGTLVPSSWGWYCLNGRRIRRNMWSRRSSAVSGLDFGPRRGGSELRLGGKAYGGRDGYWPFEVSAPCMRQSIYSSPVRSAYISSQCMVGIGKIIGLEPVPVFDGSTAGTDLFGPMLDLCGLIDALGRYVQWLHLPLSHASPHLPAHKTSQLVLISYDADQAMPGSPQKFDSNSHYSRGSASTENELAEYFCLTTVPEPWSVEICCKWWYSRRKQFPNLYLLVWNILCIPGAHYILVLIPS</sequence>
<dbReference type="EMBL" id="JARIHO010000071">
    <property type="protein sequence ID" value="KAJ7312597.1"/>
    <property type="molecule type" value="Genomic_DNA"/>
</dbReference>
<gene>
    <name evidence="3" type="ORF">DFH08DRAFT_1044222</name>
</gene>
<keyword evidence="2" id="KW-1133">Transmembrane helix</keyword>